<comment type="caution">
    <text evidence="3">The sequence shown here is derived from an EMBL/GenBank/DDBJ whole genome shotgun (WGS) entry which is preliminary data.</text>
</comment>
<keyword evidence="2" id="KW-0472">Membrane</keyword>
<dbReference type="EMBL" id="JAXQNO010000016">
    <property type="protein sequence ID" value="KAK4782391.1"/>
    <property type="molecule type" value="Genomic_DNA"/>
</dbReference>
<sequence length="90" mass="10008">MNGRTFAVIFVFWALLTIITPVLVHMSNSEKSRLISYGDWRNGVMRTRRMMVHLKRNPISHPCSEGISPAPAPGPEIGEASKSNKDEVGD</sequence>
<dbReference type="Proteomes" id="UP001346149">
    <property type="component" value="Unassembled WGS sequence"/>
</dbReference>
<evidence type="ECO:0000256" key="1">
    <source>
        <dbReference type="SAM" id="MobiDB-lite"/>
    </source>
</evidence>
<proteinExistence type="predicted"/>
<evidence type="ECO:0000313" key="4">
    <source>
        <dbReference type="Proteomes" id="UP001346149"/>
    </source>
</evidence>
<gene>
    <name evidence="3" type="ORF">SAY86_016493</name>
</gene>
<accession>A0AAN7LKA3</accession>
<feature type="compositionally biased region" description="Low complexity" evidence="1">
    <location>
        <begin position="64"/>
        <end position="81"/>
    </location>
</feature>
<protein>
    <submittedName>
        <fullName evidence="3">Uncharacterized protein</fullName>
    </submittedName>
</protein>
<feature type="region of interest" description="Disordered" evidence="1">
    <location>
        <begin position="58"/>
        <end position="90"/>
    </location>
</feature>
<name>A0AAN7LKA3_TRANT</name>
<feature type="transmembrane region" description="Helical" evidence="2">
    <location>
        <begin position="6"/>
        <end position="24"/>
    </location>
</feature>
<dbReference type="AlphaFoldDB" id="A0AAN7LKA3"/>
<reference evidence="3 4" key="1">
    <citation type="journal article" date="2023" name="Hortic Res">
        <title>Pangenome of water caltrop reveals structural variations and asymmetric subgenome divergence after allopolyploidization.</title>
        <authorList>
            <person name="Zhang X."/>
            <person name="Chen Y."/>
            <person name="Wang L."/>
            <person name="Yuan Y."/>
            <person name="Fang M."/>
            <person name="Shi L."/>
            <person name="Lu R."/>
            <person name="Comes H.P."/>
            <person name="Ma Y."/>
            <person name="Chen Y."/>
            <person name="Huang G."/>
            <person name="Zhou Y."/>
            <person name="Zheng Z."/>
            <person name="Qiu Y."/>
        </authorList>
    </citation>
    <scope>NUCLEOTIDE SEQUENCE [LARGE SCALE GENOMIC DNA]</scope>
    <source>
        <strain evidence="3">F231</strain>
    </source>
</reference>
<keyword evidence="4" id="KW-1185">Reference proteome</keyword>
<keyword evidence="2" id="KW-0812">Transmembrane</keyword>
<organism evidence="3 4">
    <name type="scientific">Trapa natans</name>
    <name type="common">Water chestnut</name>
    <dbReference type="NCBI Taxonomy" id="22666"/>
    <lineage>
        <taxon>Eukaryota</taxon>
        <taxon>Viridiplantae</taxon>
        <taxon>Streptophyta</taxon>
        <taxon>Embryophyta</taxon>
        <taxon>Tracheophyta</taxon>
        <taxon>Spermatophyta</taxon>
        <taxon>Magnoliopsida</taxon>
        <taxon>eudicotyledons</taxon>
        <taxon>Gunneridae</taxon>
        <taxon>Pentapetalae</taxon>
        <taxon>rosids</taxon>
        <taxon>malvids</taxon>
        <taxon>Myrtales</taxon>
        <taxon>Lythraceae</taxon>
        <taxon>Trapa</taxon>
    </lineage>
</organism>
<evidence type="ECO:0000313" key="3">
    <source>
        <dbReference type="EMBL" id="KAK4782391.1"/>
    </source>
</evidence>
<keyword evidence="2" id="KW-1133">Transmembrane helix</keyword>
<dbReference type="PANTHER" id="PTHR38396">
    <property type="entry name" value="TRANSMEMBRANE PROTEIN"/>
    <property type="match status" value="1"/>
</dbReference>
<dbReference type="PANTHER" id="PTHR38396:SF1">
    <property type="entry name" value="TRANSMEMBRANE PROTEIN"/>
    <property type="match status" value="1"/>
</dbReference>
<evidence type="ECO:0000256" key="2">
    <source>
        <dbReference type="SAM" id="Phobius"/>
    </source>
</evidence>